<dbReference type="OrthoDB" id="114218at2"/>
<dbReference type="InterPro" id="IPR003660">
    <property type="entry name" value="HAMP_dom"/>
</dbReference>
<dbReference type="Proteomes" id="UP000031532">
    <property type="component" value="Unassembled WGS sequence"/>
</dbReference>
<keyword evidence="4" id="KW-1185">Reference proteome</keyword>
<sequence>MLKNLKLTAKFSLMLVVVFIGGIIISGAALSKVLEQRAEREVTSQAAILIKAMNAVRAYTNDRINPLLAPKLETEPVFIPETVPAYSATEVFENLRKNEEYRNFFYKEATLNPTNLRDKADAFEAKIVERFRNESNTKEISGFRNLPGGEVFYIARPLAIPKESCLRCHSTPEAAPKSQIATYGSEWGFGWKLHEIVAAQIISVPSSEIFESSRRSLSLVMGILFGIFAIVVLWLNFFLKRSVIQPIKRMSRTAERVSTGEMSADFEQNSNDEIGILAASFNRMKSSLEIAMKLLSQQTR</sequence>
<keyword evidence="1" id="KW-0472">Membrane</keyword>
<dbReference type="AlphaFoldDB" id="A0A9X5I4R4"/>
<keyword evidence="1" id="KW-0812">Transmembrane</keyword>
<dbReference type="CDD" id="cd06225">
    <property type="entry name" value="HAMP"/>
    <property type="match status" value="1"/>
</dbReference>
<evidence type="ECO:0000313" key="4">
    <source>
        <dbReference type="Proteomes" id="UP000031532"/>
    </source>
</evidence>
<feature type="transmembrane region" description="Helical" evidence="1">
    <location>
        <begin position="12"/>
        <end position="30"/>
    </location>
</feature>
<dbReference type="PANTHER" id="PTHR32089">
    <property type="entry name" value="METHYL-ACCEPTING CHEMOTAXIS PROTEIN MCPB"/>
    <property type="match status" value="1"/>
</dbReference>
<comment type="caution">
    <text evidence="3">The sequence shown here is derived from an EMBL/GenBank/DDBJ whole genome shotgun (WGS) entry which is preliminary data.</text>
</comment>
<dbReference type="Pfam" id="PF11845">
    <property type="entry name" value="Tll0287-like"/>
    <property type="match status" value="1"/>
</dbReference>
<reference evidence="3 4" key="1">
    <citation type="journal article" date="2015" name="Genome Announc.">
        <title>Draft Genome Sequence of the Terrestrial Cyanobacterium Scytonema millei VB511283, Isolated from Eastern India.</title>
        <authorList>
            <person name="Sen D."/>
            <person name="Chandrababunaidu M.M."/>
            <person name="Singh D."/>
            <person name="Sanghi N."/>
            <person name="Ghorai A."/>
            <person name="Mishra G.P."/>
            <person name="Madduluri M."/>
            <person name="Adhikary S.P."/>
            <person name="Tripathy S."/>
        </authorList>
    </citation>
    <scope>NUCLEOTIDE SEQUENCE [LARGE SCALE GENOMIC DNA]</scope>
    <source>
        <strain evidence="3 4">VB511283</strain>
    </source>
</reference>
<evidence type="ECO:0000259" key="2">
    <source>
        <dbReference type="PROSITE" id="PS50885"/>
    </source>
</evidence>
<dbReference type="Pfam" id="PF00672">
    <property type="entry name" value="HAMP"/>
    <property type="match status" value="1"/>
</dbReference>
<feature type="transmembrane region" description="Helical" evidence="1">
    <location>
        <begin position="217"/>
        <end position="239"/>
    </location>
</feature>
<keyword evidence="1" id="KW-1133">Transmembrane helix</keyword>
<dbReference type="GO" id="GO:0016020">
    <property type="term" value="C:membrane"/>
    <property type="evidence" value="ECO:0007669"/>
    <property type="project" value="InterPro"/>
</dbReference>
<dbReference type="SMART" id="SM00304">
    <property type="entry name" value="HAMP"/>
    <property type="match status" value="1"/>
</dbReference>
<protein>
    <submittedName>
        <fullName evidence="3">DUF3365 domain-containing protein</fullName>
    </submittedName>
</protein>
<evidence type="ECO:0000313" key="3">
    <source>
        <dbReference type="EMBL" id="NHC34727.1"/>
    </source>
</evidence>
<dbReference type="GO" id="GO:0007165">
    <property type="term" value="P:signal transduction"/>
    <property type="evidence" value="ECO:0007669"/>
    <property type="project" value="InterPro"/>
</dbReference>
<name>A0A9X5I4R4_9CYAN</name>
<proteinExistence type="predicted"/>
<accession>A0A9X5I4R4</accession>
<dbReference type="SUPFAM" id="SSF158472">
    <property type="entry name" value="HAMP domain-like"/>
    <property type="match status" value="1"/>
</dbReference>
<organism evidence="3 4">
    <name type="scientific">Scytonema millei VB511283</name>
    <dbReference type="NCBI Taxonomy" id="1245923"/>
    <lineage>
        <taxon>Bacteria</taxon>
        <taxon>Bacillati</taxon>
        <taxon>Cyanobacteriota</taxon>
        <taxon>Cyanophyceae</taxon>
        <taxon>Nostocales</taxon>
        <taxon>Scytonemataceae</taxon>
        <taxon>Scytonema</taxon>
    </lineage>
</organism>
<dbReference type="RefSeq" id="WP_039716737.1">
    <property type="nucleotide sequence ID" value="NZ_JTJC03000002.1"/>
</dbReference>
<dbReference type="InterPro" id="IPR021796">
    <property type="entry name" value="Tll0287-like_dom"/>
</dbReference>
<gene>
    <name evidence="3" type="ORF">QH73_0008650</name>
</gene>
<dbReference type="Gene3D" id="6.10.340.10">
    <property type="match status" value="1"/>
</dbReference>
<dbReference type="PROSITE" id="PS50885">
    <property type="entry name" value="HAMP"/>
    <property type="match status" value="1"/>
</dbReference>
<evidence type="ECO:0000256" key="1">
    <source>
        <dbReference type="SAM" id="Phobius"/>
    </source>
</evidence>
<dbReference type="EMBL" id="JTJC03000002">
    <property type="protein sequence ID" value="NHC34727.1"/>
    <property type="molecule type" value="Genomic_DNA"/>
</dbReference>
<dbReference type="PANTHER" id="PTHR32089:SF112">
    <property type="entry name" value="LYSOZYME-LIKE PROTEIN-RELATED"/>
    <property type="match status" value="1"/>
</dbReference>
<feature type="domain" description="HAMP" evidence="2">
    <location>
        <begin position="241"/>
        <end position="293"/>
    </location>
</feature>